<evidence type="ECO:0000256" key="7">
    <source>
        <dbReference type="SAM" id="SignalP"/>
    </source>
</evidence>
<dbReference type="InterPro" id="IPR050579">
    <property type="entry name" value="PMP-22/EMP/MP20-like"/>
</dbReference>
<name>A0A6J1VC79_9SAUR</name>
<evidence type="ECO:0000313" key="8">
    <source>
        <dbReference type="Proteomes" id="UP000504612"/>
    </source>
</evidence>
<evidence type="ECO:0000256" key="1">
    <source>
        <dbReference type="ARBA" id="ARBA00004141"/>
    </source>
</evidence>
<dbReference type="PANTHER" id="PTHR10671:SF34">
    <property type="entry name" value="PROTEIN NKG7"/>
    <property type="match status" value="1"/>
</dbReference>
<proteinExistence type="inferred from homology"/>
<dbReference type="InterPro" id="IPR004032">
    <property type="entry name" value="PMP22_EMP_MP20"/>
</dbReference>
<keyword evidence="8" id="KW-1185">Reference proteome</keyword>
<dbReference type="AlphaFoldDB" id="A0A6J1VC79"/>
<feature type="chain" id="PRO_5026701643" evidence="7">
    <location>
        <begin position="23"/>
        <end position="176"/>
    </location>
</feature>
<organism evidence="8 9">
    <name type="scientific">Notechis scutatus</name>
    <name type="common">mainland tiger snake</name>
    <dbReference type="NCBI Taxonomy" id="8663"/>
    <lineage>
        <taxon>Eukaryota</taxon>
        <taxon>Metazoa</taxon>
        <taxon>Chordata</taxon>
        <taxon>Craniata</taxon>
        <taxon>Vertebrata</taxon>
        <taxon>Euteleostomi</taxon>
        <taxon>Lepidosauria</taxon>
        <taxon>Squamata</taxon>
        <taxon>Bifurcata</taxon>
        <taxon>Unidentata</taxon>
        <taxon>Episquamata</taxon>
        <taxon>Toxicofera</taxon>
        <taxon>Serpentes</taxon>
        <taxon>Colubroidea</taxon>
        <taxon>Elapidae</taxon>
        <taxon>Hydrophiinae</taxon>
        <taxon>Notechis</taxon>
    </lineage>
</organism>
<keyword evidence="4 6" id="KW-1133">Transmembrane helix</keyword>
<dbReference type="InterPro" id="IPR004031">
    <property type="entry name" value="PMP22/EMP/MP20/Claudin"/>
</dbReference>
<dbReference type="Pfam" id="PF00822">
    <property type="entry name" value="PMP22_Claudin"/>
    <property type="match status" value="1"/>
</dbReference>
<keyword evidence="5 6" id="KW-0472">Membrane</keyword>
<reference evidence="9" key="1">
    <citation type="submission" date="2025-08" db="UniProtKB">
        <authorList>
            <consortium name="RefSeq"/>
        </authorList>
    </citation>
    <scope>IDENTIFICATION</scope>
</reference>
<dbReference type="PROSITE" id="PS01221">
    <property type="entry name" value="PMP22_1"/>
    <property type="match status" value="1"/>
</dbReference>
<feature type="transmembrane region" description="Helical" evidence="6">
    <location>
        <begin position="145"/>
        <end position="166"/>
    </location>
</feature>
<dbReference type="Proteomes" id="UP000504612">
    <property type="component" value="Unplaced"/>
</dbReference>
<keyword evidence="3 6" id="KW-0812">Transmembrane</keyword>
<dbReference type="KEGG" id="nss:113423263"/>
<accession>A0A6J1VC79</accession>
<comment type="similarity">
    <text evidence="2">Belongs to the PMP-22/EMP/MP20 family.</text>
</comment>
<evidence type="ECO:0000256" key="5">
    <source>
        <dbReference type="ARBA" id="ARBA00023136"/>
    </source>
</evidence>
<feature type="transmembrane region" description="Helical" evidence="6">
    <location>
        <begin position="71"/>
        <end position="91"/>
    </location>
</feature>
<dbReference type="GeneID" id="113423263"/>
<keyword evidence="7" id="KW-0732">Signal</keyword>
<evidence type="ECO:0000313" key="9">
    <source>
        <dbReference type="RefSeq" id="XP_026540365.1"/>
    </source>
</evidence>
<dbReference type="Gene3D" id="1.20.140.150">
    <property type="match status" value="1"/>
</dbReference>
<evidence type="ECO:0000256" key="6">
    <source>
        <dbReference type="SAM" id="Phobius"/>
    </source>
</evidence>
<comment type="subcellular location">
    <subcellularLocation>
        <location evidence="1">Membrane</location>
        <topology evidence="1">Multi-pass membrane protein</topology>
    </subcellularLocation>
</comment>
<evidence type="ECO:0000256" key="2">
    <source>
        <dbReference type="ARBA" id="ARBA00006864"/>
    </source>
</evidence>
<feature type="transmembrane region" description="Helical" evidence="6">
    <location>
        <begin position="103"/>
        <end position="125"/>
    </location>
</feature>
<evidence type="ECO:0000256" key="3">
    <source>
        <dbReference type="ARBA" id="ARBA00022692"/>
    </source>
</evidence>
<dbReference type="PANTHER" id="PTHR10671">
    <property type="entry name" value="EPITHELIAL MEMBRANE PROTEIN-RELATED"/>
    <property type="match status" value="1"/>
</dbReference>
<evidence type="ECO:0000256" key="4">
    <source>
        <dbReference type="ARBA" id="ARBA00022989"/>
    </source>
</evidence>
<dbReference type="GO" id="GO:0005886">
    <property type="term" value="C:plasma membrane"/>
    <property type="evidence" value="ECO:0007669"/>
    <property type="project" value="TreeGrafter"/>
</dbReference>
<protein>
    <submittedName>
        <fullName evidence="9">Protein NKG7-like</fullName>
    </submittedName>
</protein>
<sequence>MLCCRIFSVLMASLSISLLLMALSTDYWKVSFAPAGTSHSGLWQYCMNTELAERKCFAVNDALGYIIATRVFLIMASLVALALHFFLIATFMPSVCGILGKPLIASVTAFVAGLFILIALAVYTAETWKEETSPEIQVSYEWSFYLGWITFPLFLLAGIFNHVASLNAQSSSYERI</sequence>
<feature type="signal peptide" evidence="7">
    <location>
        <begin position="1"/>
        <end position="22"/>
    </location>
</feature>
<gene>
    <name evidence="9" type="primary">LOC113423263</name>
</gene>
<dbReference type="RefSeq" id="XP_026540365.1">
    <property type="nucleotide sequence ID" value="XM_026684580.1"/>
</dbReference>